<keyword evidence="2" id="KW-1185">Reference proteome</keyword>
<protein>
    <submittedName>
        <fullName evidence="1">Uncharacterized protein</fullName>
    </submittedName>
</protein>
<dbReference type="Proteomes" id="UP001165960">
    <property type="component" value="Unassembled WGS sequence"/>
</dbReference>
<evidence type="ECO:0000313" key="2">
    <source>
        <dbReference type="Proteomes" id="UP001165960"/>
    </source>
</evidence>
<accession>A0ACC2UTN6</accession>
<gene>
    <name evidence="1" type="ORF">DSO57_1007537</name>
</gene>
<evidence type="ECO:0000313" key="1">
    <source>
        <dbReference type="EMBL" id="KAJ9089971.1"/>
    </source>
</evidence>
<organism evidence="1 2">
    <name type="scientific">Entomophthora muscae</name>
    <dbReference type="NCBI Taxonomy" id="34485"/>
    <lineage>
        <taxon>Eukaryota</taxon>
        <taxon>Fungi</taxon>
        <taxon>Fungi incertae sedis</taxon>
        <taxon>Zoopagomycota</taxon>
        <taxon>Entomophthoromycotina</taxon>
        <taxon>Entomophthoromycetes</taxon>
        <taxon>Entomophthorales</taxon>
        <taxon>Entomophthoraceae</taxon>
        <taxon>Entomophthora</taxon>
    </lineage>
</organism>
<dbReference type="EMBL" id="QTSX02000022">
    <property type="protein sequence ID" value="KAJ9089971.1"/>
    <property type="molecule type" value="Genomic_DNA"/>
</dbReference>
<sequence length="236" mass="26547">MHPMIGLLQYILYNLILNQIISGRWSPVTGTLLLVPPNVNFMPANFAAPPPILETGNCIPSQCPEFYAEDALMLSQVIYLGLLWLGLIVLLNPGVTIGNFTKKYLKPCWWLIINSMWIWVYGRKATTLLLLGSLLSSDKAIDSDDHIKNLVNCIIDIQATAYTSVYKTNILELSPDNARRSLLPEFYIGDHVTYYQHRVRGHAHKLDTLWVGPLDATFKCGSEYTVKLLSSSCLFS</sequence>
<comment type="caution">
    <text evidence="1">The sequence shown here is derived from an EMBL/GenBank/DDBJ whole genome shotgun (WGS) entry which is preliminary data.</text>
</comment>
<proteinExistence type="predicted"/>
<reference evidence="1" key="1">
    <citation type="submission" date="2022-04" db="EMBL/GenBank/DDBJ databases">
        <title>Genome of the entomopathogenic fungus Entomophthora muscae.</title>
        <authorList>
            <person name="Elya C."/>
            <person name="Lovett B.R."/>
            <person name="Lee E."/>
            <person name="Macias A.M."/>
            <person name="Hajek A.E."/>
            <person name="De Bivort B.L."/>
            <person name="Kasson M.T."/>
            <person name="De Fine Licht H.H."/>
            <person name="Stajich J.E."/>
        </authorList>
    </citation>
    <scope>NUCLEOTIDE SEQUENCE</scope>
    <source>
        <strain evidence="1">Berkeley</strain>
    </source>
</reference>
<name>A0ACC2UTN6_9FUNG</name>